<gene>
    <name evidence="1" type="ORF">CCAP1982_LOCUS22977</name>
</gene>
<organism evidence="1 2">
    <name type="scientific">Ceratitis capitata</name>
    <name type="common">Mediterranean fruit fly</name>
    <name type="synonym">Tephritis capitata</name>
    <dbReference type="NCBI Taxonomy" id="7213"/>
    <lineage>
        <taxon>Eukaryota</taxon>
        <taxon>Metazoa</taxon>
        <taxon>Ecdysozoa</taxon>
        <taxon>Arthropoda</taxon>
        <taxon>Hexapoda</taxon>
        <taxon>Insecta</taxon>
        <taxon>Pterygota</taxon>
        <taxon>Neoptera</taxon>
        <taxon>Endopterygota</taxon>
        <taxon>Diptera</taxon>
        <taxon>Brachycera</taxon>
        <taxon>Muscomorpha</taxon>
        <taxon>Tephritoidea</taxon>
        <taxon>Tephritidae</taxon>
        <taxon>Ceratitis</taxon>
        <taxon>Ceratitis</taxon>
    </lineage>
</organism>
<keyword evidence="2" id="KW-1185">Reference proteome</keyword>
<sequence>MSTKYTLKSHSLPSHSAITTAQCPPVHLWKGGFAENYAVHASAQKGVATNLRLMPWLSRR</sequence>
<dbReference type="Proteomes" id="UP000606786">
    <property type="component" value="Unassembled WGS sequence"/>
</dbReference>
<evidence type="ECO:0000313" key="2">
    <source>
        <dbReference type="Proteomes" id="UP000606786"/>
    </source>
</evidence>
<protein>
    <submittedName>
        <fullName evidence="1">(Mediterranean fruit fly) hypothetical protein</fullName>
    </submittedName>
</protein>
<reference evidence="1" key="1">
    <citation type="submission" date="2020-11" db="EMBL/GenBank/DDBJ databases">
        <authorList>
            <person name="Whitehead M."/>
        </authorList>
    </citation>
    <scope>NUCLEOTIDE SEQUENCE</scope>
    <source>
        <strain evidence="1">EGII</strain>
    </source>
</reference>
<proteinExistence type="predicted"/>
<name>A0A811VIA6_CERCA</name>
<accession>A0A811VIA6</accession>
<comment type="caution">
    <text evidence="1">The sequence shown here is derived from an EMBL/GenBank/DDBJ whole genome shotgun (WGS) entry which is preliminary data.</text>
</comment>
<dbReference type="AlphaFoldDB" id="A0A811VIA6"/>
<dbReference type="EMBL" id="CAJHJT010000056">
    <property type="protein sequence ID" value="CAD7015020.1"/>
    <property type="molecule type" value="Genomic_DNA"/>
</dbReference>
<evidence type="ECO:0000313" key="1">
    <source>
        <dbReference type="EMBL" id="CAD7015020.1"/>
    </source>
</evidence>